<feature type="region of interest" description="Disordered" evidence="1">
    <location>
        <begin position="1"/>
        <end position="31"/>
    </location>
</feature>
<gene>
    <name evidence="2" type="ORF">Ae201684_013533</name>
</gene>
<comment type="caution">
    <text evidence="2">The sequence shown here is derived from an EMBL/GenBank/DDBJ whole genome shotgun (WGS) entry which is preliminary data.</text>
</comment>
<reference evidence="2 3" key="1">
    <citation type="submission" date="2019-07" db="EMBL/GenBank/DDBJ databases">
        <title>Genomics analysis of Aphanomyces spp. identifies a new class of oomycete effector associated with host adaptation.</title>
        <authorList>
            <person name="Gaulin E."/>
        </authorList>
    </citation>
    <scope>NUCLEOTIDE SEQUENCE [LARGE SCALE GENOMIC DNA]</scope>
    <source>
        <strain evidence="2 3">ATCC 201684</strain>
    </source>
</reference>
<evidence type="ECO:0000313" key="2">
    <source>
        <dbReference type="EMBL" id="KAF0728570.1"/>
    </source>
</evidence>
<evidence type="ECO:0000256" key="1">
    <source>
        <dbReference type="SAM" id="MobiDB-lite"/>
    </source>
</evidence>
<evidence type="ECO:0000313" key="3">
    <source>
        <dbReference type="Proteomes" id="UP000481153"/>
    </source>
</evidence>
<dbReference type="Proteomes" id="UP000481153">
    <property type="component" value="Unassembled WGS sequence"/>
</dbReference>
<dbReference type="AlphaFoldDB" id="A0A6G0WMJ7"/>
<sequence>MTFNDVQDSGRESNRNVYDCAASHTPRRPYSKRYEHKSIDGRIVGIALPVPSSSIVHQGVNSDSHGAHSLFNSFSLACGRRSSR</sequence>
<organism evidence="2 3">
    <name type="scientific">Aphanomyces euteiches</name>
    <dbReference type="NCBI Taxonomy" id="100861"/>
    <lineage>
        <taxon>Eukaryota</taxon>
        <taxon>Sar</taxon>
        <taxon>Stramenopiles</taxon>
        <taxon>Oomycota</taxon>
        <taxon>Saprolegniomycetes</taxon>
        <taxon>Saprolegniales</taxon>
        <taxon>Verrucalvaceae</taxon>
        <taxon>Aphanomyces</taxon>
    </lineage>
</organism>
<dbReference type="EMBL" id="VJMJ01000175">
    <property type="protein sequence ID" value="KAF0728570.1"/>
    <property type="molecule type" value="Genomic_DNA"/>
</dbReference>
<keyword evidence="3" id="KW-1185">Reference proteome</keyword>
<protein>
    <submittedName>
        <fullName evidence="2">Uncharacterized protein</fullName>
    </submittedName>
</protein>
<name>A0A6G0WMJ7_9STRA</name>
<accession>A0A6G0WMJ7</accession>
<proteinExistence type="predicted"/>